<keyword evidence="3" id="KW-1185">Reference proteome</keyword>
<dbReference type="Proteomes" id="UP000199421">
    <property type="component" value="Unassembled WGS sequence"/>
</dbReference>
<keyword evidence="1" id="KW-1133">Transmembrane helix</keyword>
<name>A0A1H7IK34_OLID1</name>
<reference evidence="3" key="1">
    <citation type="submission" date="2016-10" db="EMBL/GenBank/DDBJ databases">
        <authorList>
            <person name="Varghese N."/>
            <person name="Submissions S."/>
        </authorList>
    </citation>
    <scope>NUCLEOTIDE SEQUENCE [LARGE SCALE GENOMIC DNA]</scope>
    <source>
        <strain evidence="3">DSM 18733</strain>
    </source>
</reference>
<keyword evidence="1" id="KW-0472">Membrane</keyword>
<evidence type="ECO:0000256" key="1">
    <source>
        <dbReference type="SAM" id="Phobius"/>
    </source>
</evidence>
<protein>
    <submittedName>
        <fullName evidence="2">Uncharacterized protein</fullName>
    </submittedName>
</protein>
<sequence length="55" mass="6242">MRNGLYFLLFTTVLIAAIIEILIDRLAINSIIGLVIGIVGLFLQVYLKYQQSRTE</sequence>
<evidence type="ECO:0000313" key="3">
    <source>
        <dbReference type="Proteomes" id="UP000199421"/>
    </source>
</evidence>
<evidence type="ECO:0000313" key="2">
    <source>
        <dbReference type="EMBL" id="SEK62222.1"/>
    </source>
</evidence>
<dbReference type="EMBL" id="FOAF01000001">
    <property type="protein sequence ID" value="SEK62222.1"/>
    <property type="molecule type" value="Genomic_DNA"/>
</dbReference>
<accession>A0A1H7IK34</accession>
<dbReference type="AlphaFoldDB" id="A0A1H7IK34"/>
<dbReference type="RefSeq" id="WP_162276528.1">
    <property type="nucleotide sequence ID" value="NZ_FOAF01000001.1"/>
</dbReference>
<organism evidence="2 3">
    <name type="scientific">Olivibacter domesticus</name>
    <name type="common">Pseudosphingobacterium domesticum</name>
    <dbReference type="NCBI Taxonomy" id="407022"/>
    <lineage>
        <taxon>Bacteria</taxon>
        <taxon>Pseudomonadati</taxon>
        <taxon>Bacteroidota</taxon>
        <taxon>Sphingobacteriia</taxon>
        <taxon>Sphingobacteriales</taxon>
        <taxon>Sphingobacteriaceae</taxon>
        <taxon>Olivibacter</taxon>
    </lineage>
</organism>
<gene>
    <name evidence="2" type="ORF">SAMN05661044_00715</name>
</gene>
<dbReference type="STRING" id="407022.SAMN05661044_00715"/>
<keyword evidence="1" id="KW-0812">Transmembrane</keyword>
<proteinExistence type="predicted"/>
<feature type="transmembrane region" description="Helical" evidence="1">
    <location>
        <begin position="26"/>
        <end position="47"/>
    </location>
</feature>